<dbReference type="Proteomes" id="UP000601435">
    <property type="component" value="Unassembled WGS sequence"/>
</dbReference>
<comment type="caution">
    <text evidence="2">The sequence shown here is derived from an EMBL/GenBank/DDBJ whole genome shotgun (WGS) entry which is preliminary data.</text>
</comment>
<protein>
    <submittedName>
        <fullName evidence="2">Tmem18 protein</fullName>
    </submittedName>
</protein>
<feature type="transmembrane region" description="Helical" evidence="1">
    <location>
        <begin position="108"/>
        <end position="131"/>
    </location>
</feature>
<dbReference type="AlphaFoldDB" id="A0A812MRN2"/>
<keyword evidence="1" id="KW-0472">Membrane</keyword>
<proteinExistence type="predicted"/>
<dbReference type="OrthoDB" id="411535at2759"/>
<evidence type="ECO:0000256" key="1">
    <source>
        <dbReference type="SAM" id="Phobius"/>
    </source>
</evidence>
<dbReference type="Pfam" id="PF14770">
    <property type="entry name" value="TMEM18"/>
    <property type="match status" value="1"/>
</dbReference>
<evidence type="ECO:0000313" key="3">
    <source>
        <dbReference type="Proteomes" id="UP000601435"/>
    </source>
</evidence>
<gene>
    <name evidence="2" type="primary">tmem18</name>
    <name evidence="2" type="ORF">SNEC2469_LOCUS6554</name>
</gene>
<accession>A0A812MRN2</accession>
<reference evidence="2" key="1">
    <citation type="submission" date="2021-02" db="EMBL/GenBank/DDBJ databases">
        <authorList>
            <person name="Dougan E. K."/>
            <person name="Rhodes N."/>
            <person name="Thang M."/>
            <person name="Chan C."/>
        </authorList>
    </citation>
    <scope>NUCLEOTIDE SEQUENCE</scope>
</reference>
<dbReference type="InterPro" id="IPR026721">
    <property type="entry name" value="TMEM18"/>
</dbReference>
<dbReference type="EMBL" id="CAJNJA010011432">
    <property type="protein sequence ID" value="CAE7272442.1"/>
    <property type="molecule type" value="Genomic_DNA"/>
</dbReference>
<organism evidence="2 3">
    <name type="scientific">Symbiodinium necroappetens</name>
    <dbReference type="NCBI Taxonomy" id="1628268"/>
    <lineage>
        <taxon>Eukaryota</taxon>
        <taxon>Sar</taxon>
        <taxon>Alveolata</taxon>
        <taxon>Dinophyceae</taxon>
        <taxon>Suessiales</taxon>
        <taxon>Symbiodiniaceae</taxon>
        <taxon>Symbiodinium</taxon>
    </lineage>
</organism>
<keyword evidence="1" id="KW-1133">Transmembrane helix</keyword>
<feature type="transmembrane region" description="Helical" evidence="1">
    <location>
        <begin position="45"/>
        <end position="63"/>
    </location>
</feature>
<name>A0A812MRN2_9DINO</name>
<keyword evidence="3" id="KW-1185">Reference proteome</keyword>
<sequence>MKQQRLRAVEDVLRTQLSGEHRYTQSFWEDVQAFAHAIDWRKDTWIWMLFMVELIDLICIFLSRRSWERLSVIFMANTCCLAAAETLNRLAGQHWMAFSSQDYFDSSGVFASIMLGLPLLLCQFVIVGFLLREAVCFHICRIYSLAQGSCS</sequence>
<evidence type="ECO:0000313" key="2">
    <source>
        <dbReference type="EMBL" id="CAE7272442.1"/>
    </source>
</evidence>
<keyword evidence="1" id="KW-0812">Transmembrane</keyword>